<dbReference type="Proteomes" id="UP000029843">
    <property type="component" value="Unassembled WGS sequence"/>
</dbReference>
<dbReference type="OrthoDB" id="9802835at2"/>
<name>A0A099K7D6_COLPS</name>
<gene>
    <name evidence="3" type="ORF">ND2E_0851</name>
</gene>
<feature type="compositionally biased region" description="Basic residues" evidence="2">
    <location>
        <begin position="141"/>
        <end position="150"/>
    </location>
</feature>
<dbReference type="Gene3D" id="3.10.290.10">
    <property type="entry name" value="RNA-binding S4 domain"/>
    <property type="match status" value="1"/>
</dbReference>
<comment type="caution">
    <text evidence="3">The sequence shown here is derived from an EMBL/GenBank/DDBJ whole genome shotgun (WGS) entry which is preliminary data.</text>
</comment>
<evidence type="ECO:0000256" key="2">
    <source>
        <dbReference type="SAM" id="MobiDB-lite"/>
    </source>
</evidence>
<dbReference type="EMBL" id="JQED01000056">
    <property type="protein sequence ID" value="KGJ86679.1"/>
    <property type="molecule type" value="Genomic_DNA"/>
</dbReference>
<dbReference type="PROSITE" id="PS50889">
    <property type="entry name" value="S4"/>
    <property type="match status" value="1"/>
</dbReference>
<reference evidence="3 4" key="1">
    <citation type="submission" date="2014-08" db="EMBL/GenBank/DDBJ databases">
        <title>Genomic and Phenotypic Diversity of Colwellia psychrerythraea strains from Disparate Marine Basins.</title>
        <authorList>
            <person name="Techtmann S.M."/>
            <person name="Stelling S.C."/>
            <person name="Utturkar S.M."/>
            <person name="Alshibli N."/>
            <person name="Harris A."/>
            <person name="Brown S.D."/>
            <person name="Hazen T.C."/>
        </authorList>
    </citation>
    <scope>NUCLEOTIDE SEQUENCE [LARGE SCALE GENOMIC DNA]</scope>
    <source>
        <strain evidence="3 4">ND2E</strain>
    </source>
</reference>
<proteinExistence type="predicted"/>
<dbReference type="PATRIC" id="fig|28229.4.peg.4347"/>
<feature type="region of interest" description="Disordered" evidence="2">
    <location>
        <begin position="79"/>
        <end position="150"/>
    </location>
</feature>
<keyword evidence="1" id="KW-0694">RNA-binding</keyword>
<dbReference type="AlphaFoldDB" id="A0A099K7D6"/>
<evidence type="ECO:0000313" key="3">
    <source>
        <dbReference type="EMBL" id="KGJ86679.1"/>
    </source>
</evidence>
<organism evidence="3 4">
    <name type="scientific">Colwellia psychrerythraea</name>
    <name type="common">Vibrio psychroerythus</name>
    <dbReference type="NCBI Taxonomy" id="28229"/>
    <lineage>
        <taxon>Bacteria</taxon>
        <taxon>Pseudomonadati</taxon>
        <taxon>Pseudomonadota</taxon>
        <taxon>Gammaproteobacteria</taxon>
        <taxon>Alteromonadales</taxon>
        <taxon>Colwelliaceae</taxon>
        <taxon>Colwellia</taxon>
    </lineage>
</organism>
<evidence type="ECO:0000313" key="4">
    <source>
        <dbReference type="Proteomes" id="UP000029843"/>
    </source>
</evidence>
<feature type="compositionally biased region" description="Low complexity" evidence="2">
    <location>
        <begin position="79"/>
        <end position="93"/>
    </location>
</feature>
<dbReference type="Pfam" id="PF13275">
    <property type="entry name" value="S4_2"/>
    <property type="match status" value="1"/>
</dbReference>
<dbReference type="InterPro" id="IPR036986">
    <property type="entry name" value="S4_RNA-bd_sf"/>
</dbReference>
<sequence length="150" mass="16510">MSDSYLVIELNHQPVELCKLLKIADLVGGGGEAKIVISEGYVLLNGEVEYQKRKKVYHEDVIEFNGEVVQLIINEALVESTSEQTETEPTAPSLGSPITKTKAVNDQANTPSISNTTQKKAKSNKTKPDPMSISQDDNVKVPKKRRPISF</sequence>
<accession>A0A099K7D6</accession>
<protein>
    <submittedName>
        <fullName evidence="3">Uncharacterized protein</fullName>
    </submittedName>
</protein>
<evidence type="ECO:0000256" key="1">
    <source>
        <dbReference type="PROSITE-ProRule" id="PRU00182"/>
    </source>
</evidence>
<dbReference type="SUPFAM" id="SSF55174">
    <property type="entry name" value="Alpha-L RNA-binding motif"/>
    <property type="match status" value="1"/>
</dbReference>
<feature type="compositionally biased region" description="Polar residues" evidence="2">
    <location>
        <begin position="96"/>
        <end position="118"/>
    </location>
</feature>
<dbReference type="RefSeq" id="WP_033095892.1">
    <property type="nucleotide sequence ID" value="NZ_JQED01000056.1"/>
</dbReference>
<dbReference type="CDD" id="cd00165">
    <property type="entry name" value="S4"/>
    <property type="match status" value="1"/>
</dbReference>
<dbReference type="GO" id="GO:0003723">
    <property type="term" value="F:RNA binding"/>
    <property type="evidence" value="ECO:0007669"/>
    <property type="project" value="UniProtKB-KW"/>
</dbReference>